<dbReference type="EMBL" id="CADCVQ010000007">
    <property type="protein sequence ID" value="CAA9471702.1"/>
    <property type="molecule type" value="Genomic_DNA"/>
</dbReference>
<protein>
    <submittedName>
        <fullName evidence="2">Uncharacterized protein</fullName>
    </submittedName>
</protein>
<feature type="compositionally biased region" description="Polar residues" evidence="1">
    <location>
        <begin position="42"/>
        <end position="51"/>
    </location>
</feature>
<feature type="non-terminal residue" evidence="2">
    <location>
        <position position="1"/>
    </location>
</feature>
<reference evidence="2" key="1">
    <citation type="submission" date="2020-02" db="EMBL/GenBank/DDBJ databases">
        <authorList>
            <person name="Meier V. D."/>
        </authorList>
    </citation>
    <scope>NUCLEOTIDE SEQUENCE</scope>
    <source>
        <strain evidence="2">AVDCRST_MAG67</strain>
    </source>
</reference>
<feature type="region of interest" description="Disordered" evidence="1">
    <location>
        <begin position="20"/>
        <end position="115"/>
    </location>
</feature>
<feature type="non-terminal residue" evidence="2">
    <location>
        <position position="115"/>
    </location>
</feature>
<proteinExistence type="predicted"/>
<evidence type="ECO:0000256" key="1">
    <source>
        <dbReference type="SAM" id="MobiDB-lite"/>
    </source>
</evidence>
<dbReference type="AlphaFoldDB" id="A0A6J4RI73"/>
<name>A0A6J4RI73_9ACTN</name>
<evidence type="ECO:0000313" key="2">
    <source>
        <dbReference type="EMBL" id="CAA9471702.1"/>
    </source>
</evidence>
<accession>A0A6J4RI73</accession>
<organism evidence="2">
    <name type="scientific">uncultured Solirubrobacteraceae bacterium</name>
    <dbReference type="NCBI Taxonomy" id="1162706"/>
    <lineage>
        <taxon>Bacteria</taxon>
        <taxon>Bacillati</taxon>
        <taxon>Actinomycetota</taxon>
        <taxon>Thermoleophilia</taxon>
        <taxon>Solirubrobacterales</taxon>
        <taxon>Solirubrobacteraceae</taxon>
        <taxon>environmental samples</taxon>
    </lineage>
</organism>
<gene>
    <name evidence="2" type="ORF">AVDCRST_MAG67-75</name>
</gene>
<sequence length="115" mass="13148">VCTEQASLRCATHVWHVARVPHAASDALATSRVQRPERHTCRASQRSTPQNGERLGEHHRGRLAPLRECFDEGRGREGRPRVSRAPEDRAHPPPRRRHDRQAAQLRQRPRPARGL</sequence>
<feature type="compositionally biased region" description="Basic and acidic residues" evidence="1">
    <location>
        <begin position="68"/>
        <end position="91"/>
    </location>
</feature>